<proteinExistence type="predicted"/>
<accession>A0A8T0BYQ8</accession>
<name>A0A8T0BYQ8_9GAMM</name>
<gene>
    <name evidence="1" type="ORF">PRUB_b0325</name>
</gene>
<sequence length="39" mass="3866">MTLVAAVPGITGEAVLLPHDSLGAQLQSSIMVSPFTGVG</sequence>
<dbReference type="AlphaFoldDB" id="A0A8T0BYQ8"/>
<comment type="caution">
    <text evidence="1">The sequence shown here is derived from an EMBL/GenBank/DDBJ whole genome shotgun (WGS) entry which is preliminary data.</text>
</comment>
<evidence type="ECO:0000313" key="1">
    <source>
        <dbReference type="EMBL" id="KAF7781182.1"/>
    </source>
</evidence>
<organism evidence="1 2">
    <name type="scientific">Pseudoalteromonas rubra</name>
    <dbReference type="NCBI Taxonomy" id="43658"/>
    <lineage>
        <taxon>Bacteria</taxon>
        <taxon>Pseudomonadati</taxon>
        <taxon>Pseudomonadota</taxon>
        <taxon>Gammaproteobacteria</taxon>
        <taxon>Alteromonadales</taxon>
        <taxon>Pseudoalteromonadaceae</taxon>
        <taxon>Pseudoalteromonas</taxon>
    </lineage>
</organism>
<reference evidence="1 2" key="1">
    <citation type="journal article" date="2012" name="J. Bacteriol.">
        <title>Genome sequence of the cycloprodigiosin-producing bacterial strain Pseudoalteromonas rubra ATCC 29570(T).</title>
        <authorList>
            <person name="Xie B.B."/>
            <person name="Shu Y.L."/>
            <person name="Qin Q.L."/>
            <person name="Rong J.C."/>
            <person name="Zhang X.Y."/>
            <person name="Chen X.L."/>
            <person name="Zhou B.C."/>
            <person name="Zhang Y.Z."/>
        </authorList>
    </citation>
    <scope>NUCLEOTIDE SEQUENCE [LARGE SCALE GENOMIC DNA]</scope>
    <source>
        <strain evidence="1 2">DSM 6842</strain>
    </source>
</reference>
<dbReference type="Proteomes" id="UP000016480">
    <property type="component" value="Unassembled WGS sequence"/>
</dbReference>
<protein>
    <submittedName>
        <fullName evidence="1">Uncharacterized protein</fullName>
    </submittedName>
</protein>
<evidence type="ECO:0000313" key="2">
    <source>
        <dbReference type="Proteomes" id="UP000016480"/>
    </source>
</evidence>
<dbReference type="EMBL" id="AHCD03000044">
    <property type="protein sequence ID" value="KAF7781182.1"/>
    <property type="molecule type" value="Genomic_DNA"/>
</dbReference>